<dbReference type="AlphaFoldDB" id="A0A9N8R9Y0"/>
<evidence type="ECO:0000256" key="1">
    <source>
        <dbReference type="SAM" id="MobiDB-lite"/>
    </source>
</evidence>
<feature type="region of interest" description="Disordered" evidence="1">
    <location>
        <begin position="145"/>
        <end position="176"/>
    </location>
</feature>
<evidence type="ECO:0000313" key="3">
    <source>
        <dbReference type="Proteomes" id="UP000746612"/>
    </source>
</evidence>
<sequence length="287" mass="32445">MIRLQPTTITLTASEMTDAERHSRYRKHLANRECTTRTRWSTALENEETTLEHAMNTRIQTPDTDPSNRQRIRSSPSPDVLAREEDFTYSTSSAGNGIDREVGAVRLPIRTRFANVINDTIHQDDNEGRTVQQLLTTVICQTQMSEQQADWQSKPGVPTRNSERESTHDRYQDSLETTNRTVDTETMASMIAAELNVTPPRRNLSVYSDALPVNGQPQTPRQLLEARHQSRFNGVYTAPVRGRRIEADVGDAPVTVRRRRAGRNTSLVGLSLELHGLHEDSQNTNDV</sequence>
<accession>A0A9N8R9Y0</accession>
<dbReference type="EMBL" id="CAJPIJ010000094">
    <property type="protein sequence ID" value="CAG1973496.1"/>
    <property type="molecule type" value="Genomic_DNA"/>
</dbReference>
<gene>
    <name evidence="2" type="ORF">MDCFG202_LOCUS117605</name>
</gene>
<organism evidence="2 3">
    <name type="scientific">Gibberella zeae</name>
    <name type="common">Wheat head blight fungus</name>
    <name type="synonym">Fusarium graminearum</name>
    <dbReference type="NCBI Taxonomy" id="5518"/>
    <lineage>
        <taxon>Eukaryota</taxon>
        <taxon>Fungi</taxon>
        <taxon>Dikarya</taxon>
        <taxon>Ascomycota</taxon>
        <taxon>Pezizomycotina</taxon>
        <taxon>Sordariomycetes</taxon>
        <taxon>Hypocreomycetidae</taxon>
        <taxon>Hypocreales</taxon>
        <taxon>Nectriaceae</taxon>
        <taxon>Fusarium</taxon>
    </lineage>
</organism>
<evidence type="ECO:0000313" key="2">
    <source>
        <dbReference type="EMBL" id="CAG1973496.1"/>
    </source>
</evidence>
<name>A0A9N8R9Y0_GIBZA</name>
<protein>
    <submittedName>
        <fullName evidence="2">Uncharacterized protein</fullName>
    </submittedName>
</protein>
<dbReference type="Proteomes" id="UP000746612">
    <property type="component" value="Unassembled WGS sequence"/>
</dbReference>
<feature type="region of interest" description="Disordered" evidence="1">
    <location>
        <begin position="51"/>
        <end position="81"/>
    </location>
</feature>
<reference evidence="2" key="1">
    <citation type="submission" date="2021-03" db="EMBL/GenBank/DDBJ databases">
        <authorList>
            <person name="Alouane T."/>
            <person name="Langin T."/>
            <person name="Bonhomme L."/>
        </authorList>
    </citation>
    <scope>NUCLEOTIDE SEQUENCE</scope>
    <source>
        <strain evidence="2">MDC_Fg202</strain>
    </source>
</reference>
<feature type="compositionally biased region" description="Polar residues" evidence="1">
    <location>
        <begin position="57"/>
        <end position="77"/>
    </location>
</feature>
<proteinExistence type="predicted"/>
<feature type="compositionally biased region" description="Basic and acidic residues" evidence="1">
    <location>
        <begin position="161"/>
        <end position="173"/>
    </location>
</feature>
<comment type="caution">
    <text evidence="2">The sequence shown here is derived from an EMBL/GenBank/DDBJ whole genome shotgun (WGS) entry which is preliminary data.</text>
</comment>